<reference evidence="2" key="1">
    <citation type="submission" date="2023-10" db="EMBL/GenBank/DDBJ databases">
        <authorList>
            <person name="Chen Y."/>
            <person name="Shah S."/>
            <person name="Dougan E. K."/>
            <person name="Thang M."/>
            <person name="Chan C."/>
        </authorList>
    </citation>
    <scope>NUCLEOTIDE SEQUENCE [LARGE SCALE GENOMIC DNA]</scope>
</reference>
<feature type="region of interest" description="Disordered" evidence="1">
    <location>
        <begin position="354"/>
        <end position="430"/>
    </location>
</feature>
<dbReference type="EMBL" id="CAUYUJ010017505">
    <property type="protein sequence ID" value="CAK0875379.1"/>
    <property type="molecule type" value="Genomic_DNA"/>
</dbReference>
<name>A0ABN9VPP7_9DINO</name>
<evidence type="ECO:0000313" key="2">
    <source>
        <dbReference type="EMBL" id="CAK0875379.1"/>
    </source>
</evidence>
<gene>
    <name evidence="2" type="ORF">PCOR1329_LOCUS60060</name>
</gene>
<protein>
    <recommendedName>
        <fullName evidence="4">Anaphase-promoting complex subunit 1</fullName>
    </recommendedName>
</protein>
<evidence type="ECO:0000313" key="3">
    <source>
        <dbReference type="Proteomes" id="UP001189429"/>
    </source>
</evidence>
<sequence length="430" mass="45684">MMPDGNLEMVASYTAHAPSAVVLQTACPVWVYWLAPDSEPEGAEFDLECEPEGGLVFVAASPDQVPEDAQPVRGHLSCPGAEEHGRELLGDSVGPYYLHHSAVSAQDGDASSPGCLLARLSIQMKDGQAPPMFRYEERDPPPLAERCRELSGCELQRLAGCPVVVGDLRPTALPPLELRMATSCCGCGFPGAKLTINGRDTADFEQEGHVKLRRRRHGGHLEVQVEGVPAQLLAEVPSLLPYKALGPQVMRLDLVCPLWVYWVPPEAGSADEVNLDADGMIFLASDSSQVPEEALPVRGSLGCRGVEEIELDGTSVGPFLVRRAPLPVSTFSSTLAEMRSISKNNLGFGLEGAGGDAIDATPQATPRATPRGTGRMSLARGPASPGGPGGSTSSRSPRRIQRTSTAAFALTRFRREAASKEANEDEGITS</sequence>
<organism evidence="2 3">
    <name type="scientific">Prorocentrum cordatum</name>
    <dbReference type="NCBI Taxonomy" id="2364126"/>
    <lineage>
        <taxon>Eukaryota</taxon>
        <taxon>Sar</taxon>
        <taxon>Alveolata</taxon>
        <taxon>Dinophyceae</taxon>
        <taxon>Prorocentrales</taxon>
        <taxon>Prorocentraceae</taxon>
        <taxon>Prorocentrum</taxon>
    </lineage>
</organism>
<keyword evidence="3" id="KW-1185">Reference proteome</keyword>
<evidence type="ECO:0000256" key="1">
    <source>
        <dbReference type="SAM" id="MobiDB-lite"/>
    </source>
</evidence>
<evidence type="ECO:0008006" key="4">
    <source>
        <dbReference type="Google" id="ProtNLM"/>
    </source>
</evidence>
<proteinExistence type="predicted"/>
<accession>A0ABN9VPP7</accession>
<dbReference type="Proteomes" id="UP001189429">
    <property type="component" value="Unassembled WGS sequence"/>
</dbReference>
<feature type="compositionally biased region" description="Basic and acidic residues" evidence="1">
    <location>
        <begin position="413"/>
        <end position="422"/>
    </location>
</feature>
<comment type="caution">
    <text evidence="2">The sequence shown here is derived from an EMBL/GenBank/DDBJ whole genome shotgun (WGS) entry which is preliminary data.</text>
</comment>